<dbReference type="Pfam" id="PF00808">
    <property type="entry name" value="CBFD_NFYB_HMF"/>
    <property type="match status" value="1"/>
</dbReference>
<evidence type="ECO:0000313" key="6">
    <source>
        <dbReference type="EMBL" id="OEL30375.1"/>
    </source>
</evidence>
<comment type="similarity">
    <text evidence="1">Belongs to the NFYB/HAP3 subunit family.</text>
</comment>
<evidence type="ECO:0000256" key="2">
    <source>
        <dbReference type="ARBA" id="ARBA00023015"/>
    </source>
</evidence>
<evidence type="ECO:0000256" key="4">
    <source>
        <dbReference type="SAM" id="MobiDB-lite"/>
    </source>
</evidence>
<dbReference type="InterPro" id="IPR027113">
    <property type="entry name" value="Transc_fact_NFYB/HAP3"/>
</dbReference>
<proteinExistence type="inferred from homology"/>
<dbReference type="Proteomes" id="UP000095767">
    <property type="component" value="Unassembled WGS sequence"/>
</dbReference>
<dbReference type="Gene3D" id="1.10.20.10">
    <property type="entry name" value="Histone, subunit A"/>
    <property type="match status" value="1"/>
</dbReference>
<keyword evidence="7" id="KW-1185">Reference proteome</keyword>
<dbReference type="OrthoDB" id="1707486at2759"/>
<feature type="domain" description="Transcription factor CBF/NF-Y/archaeal histone" evidence="5">
    <location>
        <begin position="1"/>
        <end position="55"/>
    </location>
</feature>
<dbReference type="GO" id="GO:0001228">
    <property type="term" value="F:DNA-binding transcription activator activity, RNA polymerase II-specific"/>
    <property type="evidence" value="ECO:0007669"/>
    <property type="project" value="InterPro"/>
</dbReference>
<protein>
    <recommendedName>
        <fullName evidence="5">Transcription factor CBF/NF-Y/archaeal histone domain-containing protein</fullName>
    </recommendedName>
</protein>
<accession>A0A1E5VZ68</accession>
<sequence length="107" mass="11045">MRLATPPNSKITGDAKEAVDECLAKFITIVNRAAAAEYKRDKRTNVTGDDLLLAMGNLGFDDYVGPLIPAPLPRERGHATHPSQHDVTGAGAGPCGPDIAAGPAVGA</sequence>
<dbReference type="GO" id="GO:0016602">
    <property type="term" value="C:CCAAT-binding factor complex"/>
    <property type="evidence" value="ECO:0007669"/>
    <property type="project" value="InterPro"/>
</dbReference>
<dbReference type="PANTHER" id="PTHR11064">
    <property type="entry name" value="CCAAT-BINDING TRANSCRIPTION FACTOR-RELATED"/>
    <property type="match status" value="1"/>
</dbReference>
<evidence type="ECO:0000256" key="1">
    <source>
        <dbReference type="ARBA" id="ARBA00009053"/>
    </source>
</evidence>
<dbReference type="STRING" id="888268.A0A1E5VZ68"/>
<feature type="region of interest" description="Disordered" evidence="4">
    <location>
        <begin position="71"/>
        <end position="107"/>
    </location>
</feature>
<dbReference type="EMBL" id="LWDX02025812">
    <property type="protein sequence ID" value="OEL30375.1"/>
    <property type="molecule type" value="Genomic_DNA"/>
</dbReference>
<evidence type="ECO:0000259" key="5">
    <source>
        <dbReference type="Pfam" id="PF00808"/>
    </source>
</evidence>
<dbReference type="InterPro" id="IPR003958">
    <property type="entry name" value="CBFA_NFYB_domain"/>
</dbReference>
<keyword evidence="3" id="KW-0804">Transcription</keyword>
<dbReference type="InterPro" id="IPR009072">
    <property type="entry name" value="Histone-fold"/>
</dbReference>
<dbReference type="GO" id="GO:0046982">
    <property type="term" value="F:protein heterodimerization activity"/>
    <property type="evidence" value="ECO:0007669"/>
    <property type="project" value="InterPro"/>
</dbReference>
<dbReference type="AlphaFoldDB" id="A0A1E5VZ68"/>
<keyword evidence="2" id="KW-0805">Transcription regulation</keyword>
<dbReference type="PANTHER" id="PTHR11064:SF162">
    <property type="entry name" value="TRANSCRIPTION FACTOR CBF_NF-Y_ARCHAEAL HISTONE DOMAIN-CONTAINING PROTEIN"/>
    <property type="match status" value="1"/>
</dbReference>
<name>A0A1E5VZ68_9POAL</name>
<evidence type="ECO:0000256" key="3">
    <source>
        <dbReference type="ARBA" id="ARBA00023163"/>
    </source>
</evidence>
<dbReference type="SUPFAM" id="SSF47113">
    <property type="entry name" value="Histone-fold"/>
    <property type="match status" value="1"/>
</dbReference>
<comment type="caution">
    <text evidence="6">The sequence shown here is derived from an EMBL/GenBank/DDBJ whole genome shotgun (WGS) entry which is preliminary data.</text>
</comment>
<organism evidence="6 7">
    <name type="scientific">Dichanthelium oligosanthes</name>
    <dbReference type="NCBI Taxonomy" id="888268"/>
    <lineage>
        <taxon>Eukaryota</taxon>
        <taxon>Viridiplantae</taxon>
        <taxon>Streptophyta</taxon>
        <taxon>Embryophyta</taxon>
        <taxon>Tracheophyta</taxon>
        <taxon>Spermatophyta</taxon>
        <taxon>Magnoliopsida</taxon>
        <taxon>Liliopsida</taxon>
        <taxon>Poales</taxon>
        <taxon>Poaceae</taxon>
        <taxon>PACMAD clade</taxon>
        <taxon>Panicoideae</taxon>
        <taxon>Panicodae</taxon>
        <taxon>Paniceae</taxon>
        <taxon>Dichantheliinae</taxon>
        <taxon>Dichanthelium</taxon>
    </lineage>
</organism>
<dbReference type="GO" id="GO:0000978">
    <property type="term" value="F:RNA polymerase II cis-regulatory region sequence-specific DNA binding"/>
    <property type="evidence" value="ECO:0007669"/>
    <property type="project" value="TreeGrafter"/>
</dbReference>
<gene>
    <name evidence="6" type="ORF">BAE44_0008607</name>
</gene>
<evidence type="ECO:0000313" key="7">
    <source>
        <dbReference type="Proteomes" id="UP000095767"/>
    </source>
</evidence>
<reference evidence="6 7" key="1">
    <citation type="submission" date="2016-09" db="EMBL/GenBank/DDBJ databases">
        <title>The draft genome of Dichanthelium oligosanthes: A C3 panicoid grass species.</title>
        <authorList>
            <person name="Studer A.J."/>
            <person name="Schnable J.C."/>
            <person name="Brutnell T.P."/>
        </authorList>
    </citation>
    <scope>NUCLEOTIDE SEQUENCE [LARGE SCALE GENOMIC DNA]</scope>
    <source>
        <strain evidence="7">cv. Kellogg 1175</strain>
        <tissue evidence="6">Leaf</tissue>
    </source>
</reference>